<dbReference type="PANTHER" id="PTHR30329">
    <property type="entry name" value="STATOR ELEMENT OF FLAGELLAR MOTOR COMPLEX"/>
    <property type="match status" value="1"/>
</dbReference>
<accession>A0AAC8TI01</accession>
<feature type="region of interest" description="Disordered" evidence="3">
    <location>
        <begin position="1"/>
        <end position="22"/>
    </location>
</feature>
<gene>
    <name evidence="6" type="ORF">AA314_08393</name>
    <name evidence="7" type="ORF">ATI61_105261</name>
</gene>
<feature type="coiled-coil region" evidence="2">
    <location>
        <begin position="50"/>
        <end position="144"/>
    </location>
</feature>
<dbReference type="EMBL" id="CP011509">
    <property type="protein sequence ID" value="AKJ06767.1"/>
    <property type="molecule type" value="Genomic_DNA"/>
</dbReference>
<dbReference type="InterPro" id="IPR036737">
    <property type="entry name" value="OmpA-like_sf"/>
</dbReference>
<dbReference type="Pfam" id="PF00691">
    <property type="entry name" value="OmpA"/>
    <property type="match status" value="1"/>
</dbReference>
<evidence type="ECO:0000259" key="5">
    <source>
        <dbReference type="PROSITE" id="PS51123"/>
    </source>
</evidence>
<keyword evidence="9" id="KW-1185">Reference proteome</keyword>
<dbReference type="RefSeq" id="WP_276326971.1">
    <property type="nucleotide sequence ID" value="NZ_CP011509.1"/>
</dbReference>
<dbReference type="Proteomes" id="UP000256345">
    <property type="component" value="Unassembled WGS sequence"/>
</dbReference>
<keyword evidence="1 4" id="KW-0472">Membrane</keyword>
<keyword evidence="6" id="KW-0966">Cell projection</keyword>
<keyword evidence="4" id="KW-1133">Transmembrane helix</keyword>
<evidence type="ECO:0000313" key="6">
    <source>
        <dbReference type="EMBL" id="AKJ06767.1"/>
    </source>
</evidence>
<dbReference type="CDD" id="cd07185">
    <property type="entry name" value="OmpA_C-like"/>
    <property type="match status" value="1"/>
</dbReference>
<dbReference type="SUPFAM" id="SSF103088">
    <property type="entry name" value="OmpA-like"/>
    <property type="match status" value="1"/>
</dbReference>
<reference evidence="7 9" key="2">
    <citation type="submission" date="2018-08" db="EMBL/GenBank/DDBJ databases">
        <title>Genomic Encyclopedia of Archaeal and Bacterial Type Strains, Phase II (KMG-II): from individual species to whole genera.</title>
        <authorList>
            <person name="Goeker M."/>
        </authorList>
    </citation>
    <scope>NUCLEOTIDE SEQUENCE [LARGE SCALE GENOMIC DNA]</scope>
    <source>
        <strain evidence="7 9">DSM 2261</strain>
    </source>
</reference>
<keyword evidence="6" id="KW-0282">Flagellum</keyword>
<dbReference type="Proteomes" id="UP000035579">
    <property type="component" value="Chromosome"/>
</dbReference>
<evidence type="ECO:0000256" key="2">
    <source>
        <dbReference type="SAM" id="Coils"/>
    </source>
</evidence>
<dbReference type="AlphaFoldDB" id="A0AAC8TI01"/>
<proteinExistence type="predicted"/>
<dbReference type="GO" id="GO:0016020">
    <property type="term" value="C:membrane"/>
    <property type="evidence" value="ECO:0007669"/>
    <property type="project" value="UniProtKB-UniRule"/>
</dbReference>
<evidence type="ECO:0000256" key="3">
    <source>
        <dbReference type="SAM" id="MobiDB-lite"/>
    </source>
</evidence>
<dbReference type="PROSITE" id="PS51123">
    <property type="entry name" value="OMPA_2"/>
    <property type="match status" value="1"/>
</dbReference>
<organism evidence="6 8">
    <name type="scientific">Archangium gephyra</name>
    <dbReference type="NCBI Taxonomy" id="48"/>
    <lineage>
        <taxon>Bacteria</taxon>
        <taxon>Pseudomonadati</taxon>
        <taxon>Myxococcota</taxon>
        <taxon>Myxococcia</taxon>
        <taxon>Myxococcales</taxon>
        <taxon>Cystobacterineae</taxon>
        <taxon>Archangiaceae</taxon>
        <taxon>Archangium</taxon>
    </lineage>
</organism>
<feature type="transmembrane region" description="Helical" evidence="4">
    <location>
        <begin position="26"/>
        <end position="47"/>
    </location>
</feature>
<dbReference type="InterPro" id="IPR050330">
    <property type="entry name" value="Bact_OuterMem_StrucFunc"/>
</dbReference>
<dbReference type="InterPro" id="IPR006665">
    <property type="entry name" value="OmpA-like"/>
</dbReference>
<evidence type="ECO:0000256" key="4">
    <source>
        <dbReference type="SAM" id="Phobius"/>
    </source>
</evidence>
<dbReference type="PANTHER" id="PTHR30329:SF21">
    <property type="entry name" value="LIPOPROTEIN YIAD-RELATED"/>
    <property type="match status" value="1"/>
</dbReference>
<keyword evidence="4" id="KW-0812">Transmembrane</keyword>
<evidence type="ECO:0000256" key="1">
    <source>
        <dbReference type="PROSITE-ProRule" id="PRU00473"/>
    </source>
</evidence>
<dbReference type="Gene3D" id="3.30.1330.60">
    <property type="entry name" value="OmpA-like domain"/>
    <property type="match status" value="1"/>
</dbReference>
<dbReference type="EMBL" id="QUMU01000005">
    <property type="protein sequence ID" value="REG31934.1"/>
    <property type="molecule type" value="Genomic_DNA"/>
</dbReference>
<keyword evidence="6" id="KW-0969">Cilium</keyword>
<dbReference type="KEGG" id="age:AA314_08393"/>
<keyword evidence="2" id="KW-0175">Coiled coil</keyword>
<sequence>MPGDSDKTVFAKGMAPQNKGGGSKPWLPWLVTAVVALLAGVAGYFGYGAYAMQKERAEAAEKSAAEARAQTVSTEQARKALEAQLSQQLAAKDQKLTALEDERTRLSTEREQLQLAVQEKDAELARLKATYEDIEQKLKAEIADGEIRLSQGEGRIQVDLVDKILFDSGEASLSPRGSEVLARLGTVLSKVENRSILVSGHTDDAPPSQRLAATYPTNWELSVARAVNVVRFLGEKASVPPGKLVAAGHSDTKPVASNANAKGRARNRRIEILLIPDLPAGKQGETKTAADAR</sequence>
<name>A0AAC8TI01_9BACT</name>
<evidence type="ECO:0000313" key="7">
    <source>
        <dbReference type="EMBL" id="REG31934.1"/>
    </source>
</evidence>
<evidence type="ECO:0000313" key="9">
    <source>
        <dbReference type="Proteomes" id="UP000256345"/>
    </source>
</evidence>
<reference evidence="6 8" key="1">
    <citation type="submission" date="2015-05" db="EMBL/GenBank/DDBJ databases">
        <title>Genome assembly of Archangium gephyra DSM 2261.</title>
        <authorList>
            <person name="Sharma G."/>
            <person name="Subramanian S."/>
        </authorList>
    </citation>
    <scope>NUCLEOTIDE SEQUENCE [LARGE SCALE GENOMIC DNA]</scope>
    <source>
        <strain evidence="6 8">DSM 2261</strain>
    </source>
</reference>
<protein>
    <submittedName>
        <fullName evidence="7">Chemotaxis protein MotB</fullName>
    </submittedName>
    <submittedName>
        <fullName evidence="6">Flagellar motor rotation protein MotB</fullName>
    </submittedName>
</protein>
<evidence type="ECO:0000313" key="8">
    <source>
        <dbReference type="Proteomes" id="UP000035579"/>
    </source>
</evidence>
<feature type="domain" description="OmpA-like" evidence="5">
    <location>
        <begin position="153"/>
        <end position="278"/>
    </location>
</feature>